<dbReference type="EMBL" id="UWOC01000190">
    <property type="protein sequence ID" value="VCU11127.1"/>
    <property type="molecule type" value="Genomic_DNA"/>
</dbReference>
<reference evidence="1 4" key="3">
    <citation type="submission" date="2019-11" db="EMBL/GenBank/DDBJ databases">
        <title>Whole-genome sequence of Rhodoplanes serenus DSM 18633, type strain.</title>
        <authorList>
            <person name="Kyndt J.A."/>
            <person name="Meyer T.E."/>
        </authorList>
    </citation>
    <scope>NUCLEOTIDE SEQUENCE [LARGE SCALE GENOMIC DNA]</scope>
    <source>
        <strain evidence="1 4">DSM 18633</strain>
    </source>
</reference>
<dbReference type="AlphaFoldDB" id="A0A327KBB7"/>
<name>A0A327KBB7_9BRAD</name>
<evidence type="ECO:0000313" key="3">
    <source>
        <dbReference type="Proteomes" id="UP000289200"/>
    </source>
</evidence>
<dbReference type="InterPro" id="IPR029069">
    <property type="entry name" value="HotDog_dom_sf"/>
</dbReference>
<dbReference type="PANTHER" id="PTHR12475:SF4">
    <property type="entry name" value="PROTEIN THEM6"/>
    <property type="match status" value="1"/>
</dbReference>
<evidence type="ECO:0000313" key="1">
    <source>
        <dbReference type="EMBL" id="MTW16338.1"/>
    </source>
</evidence>
<protein>
    <submittedName>
        <fullName evidence="1">Thioesterase</fullName>
    </submittedName>
</protein>
<dbReference type="PANTHER" id="PTHR12475">
    <property type="match status" value="1"/>
</dbReference>
<evidence type="ECO:0000313" key="4">
    <source>
        <dbReference type="Proteomes" id="UP000438991"/>
    </source>
</evidence>
<dbReference type="Proteomes" id="UP000438991">
    <property type="component" value="Unassembled WGS sequence"/>
</dbReference>
<sequence length="169" mass="19463">MSLWFRLILTVIGAGLRSRMAMVETSVLRFRVMPTDLDFNMHMTNARYHAFMDLGRLDLIIRTGLWRLLLRRHWQPVLGGAVVRFRRPLKPFQRFELRSRMLCWDDKWLYIEHRVEVDGSIACQGVVRGAFVGADGLVAPDEVARACGYRGDAPETPAWIASWCELEAA</sequence>
<organism evidence="1 4">
    <name type="scientific">Rhodoplanes serenus</name>
    <dbReference type="NCBI Taxonomy" id="200615"/>
    <lineage>
        <taxon>Bacteria</taxon>
        <taxon>Pseudomonadati</taxon>
        <taxon>Pseudomonadota</taxon>
        <taxon>Alphaproteobacteria</taxon>
        <taxon>Hyphomicrobiales</taxon>
        <taxon>Nitrobacteraceae</taxon>
        <taxon>Rhodoplanes</taxon>
    </lineage>
</organism>
<dbReference type="RefSeq" id="WP_111384742.1">
    <property type="nucleotide sequence ID" value="NZ_NPEW01000055.1"/>
</dbReference>
<dbReference type="CDD" id="cd00586">
    <property type="entry name" value="4HBT"/>
    <property type="match status" value="1"/>
</dbReference>
<comment type="caution">
    <text evidence="1">The sequence shown here is derived from an EMBL/GenBank/DDBJ whole genome shotgun (WGS) entry which is preliminary data.</text>
</comment>
<evidence type="ECO:0000313" key="2">
    <source>
        <dbReference type="EMBL" id="VCU11127.1"/>
    </source>
</evidence>
<dbReference type="SUPFAM" id="SSF54637">
    <property type="entry name" value="Thioesterase/thiol ester dehydrase-isomerase"/>
    <property type="match status" value="1"/>
</dbReference>
<dbReference type="OrthoDB" id="3727779at2"/>
<dbReference type="InterPro" id="IPR051490">
    <property type="entry name" value="THEM6_lcsJ_thioesterase"/>
</dbReference>
<dbReference type="Gene3D" id="3.10.129.10">
    <property type="entry name" value="Hotdog Thioesterase"/>
    <property type="match status" value="1"/>
</dbReference>
<reference evidence="3" key="2">
    <citation type="submission" date="2018-10" db="EMBL/GenBank/DDBJ databases">
        <authorList>
            <person name="Peiro R."/>
            <person name="Begona"/>
            <person name="Cbmso G."/>
            <person name="Lopez M."/>
            <person name="Gonzalez S."/>
            <person name="Sacristan E."/>
            <person name="Castillo E."/>
        </authorList>
    </citation>
    <scope>NUCLEOTIDE SEQUENCE [LARGE SCALE GENOMIC DNA]</scope>
</reference>
<gene>
    <name evidence="1" type="ORF">GJ689_08955</name>
    <name evidence="2" type="ORF">RHODGE_RHODGE_04332</name>
</gene>
<dbReference type="Pfam" id="PF13279">
    <property type="entry name" value="4HBT_2"/>
    <property type="match status" value="1"/>
</dbReference>
<reference evidence="2" key="1">
    <citation type="submission" date="2018-10" db="EMBL/GenBank/DDBJ databases">
        <authorList>
            <person name="Peiro R."/>
            <person name="Begona"/>
            <person name="Cbmso G."/>
            <person name="Lopez M."/>
            <person name="Gonzalez S."/>
            <person name="Sacristan E."/>
            <person name="Castillo E."/>
        </authorList>
    </citation>
    <scope>NUCLEOTIDE SEQUENCE</scope>
    <source>
        <strain evidence="2">Rhod_genome</strain>
    </source>
</reference>
<keyword evidence="3" id="KW-1185">Reference proteome</keyword>
<accession>A0A327KBB7</accession>
<dbReference type="EMBL" id="WNKV01000005">
    <property type="protein sequence ID" value="MTW16338.1"/>
    <property type="molecule type" value="Genomic_DNA"/>
</dbReference>
<dbReference type="Proteomes" id="UP000289200">
    <property type="component" value="Unassembled WGS sequence"/>
</dbReference>
<proteinExistence type="predicted"/>